<organism evidence="2 3">
    <name type="scientific">Agreia bicolorata</name>
    <dbReference type="NCBI Taxonomy" id="110935"/>
    <lineage>
        <taxon>Bacteria</taxon>
        <taxon>Bacillati</taxon>
        <taxon>Actinomycetota</taxon>
        <taxon>Actinomycetes</taxon>
        <taxon>Micrococcales</taxon>
        <taxon>Microbacteriaceae</taxon>
        <taxon>Agreia</taxon>
    </lineage>
</organism>
<dbReference type="AlphaFoldDB" id="A0A1T4WRD5"/>
<gene>
    <name evidence="2" type="ORF">SAMN06295879_0134</name>
</gene>
<protein>
    <submittedName>
        <fullName evidence="2">Uncharacterized protein</fullName>
    </submittedName>
</protein>
<evidence type="ECO:0000256" key="1">
    <source>
        <dbReference type="SAM" id="SignalP"/>
    </source>
</evidence>
<evidence type="ECO:0000313" key="2">
    <source>
        <dbReference type="EMBL" id="SKA79876.1"/>
    </source>
</evidence>
<dbReference type="EMBL" id="FUYG01000001">
    <property type="protein sequence ID" value="SKA79876.1"/>
    <property type="molecule type" value="Genomic_DNA"/>
</dbReference>
<name>A0A1T4WRD5_9MICO</name>
<sequence>MRYSRAALLITTTLILTSATTGCTNSVTGVHHTSDPTPSKTPVFSAEGLPPGAVGDPNVPTEVPNDPDLRKYITTSSCIATDDGWSLSGTIENPTDSTALYTVTVFFATSNATILATADTVVEVSAGTSENWQASSDFAAPPDTACVLRGVARADGDNRR</sequence>
<dbReference type="Proteomes" id="UP000189735">
    <property type="component" value="Unassembled WGS sequence"/>
</dbReference>
<accession>A0A1T4WRD5</accession>
<feature type="signal peptide" evidence="1">
    <location>
        <begin position="1"/>
        <end position="18"/>
    </location>
</feature>
<evidence type="ECO:0000313" key="3">
    <source>
        <dbReference type="Proteomes" id="UP000189735"/>
    </source>
</evidence>
<proteinExistence type="predicted"/>
<dbReference type="PROSITE" id="PS51257">
    <property type="entry name" value="PROKAR_LIPOPROTEIN"/>
    <property type="match status" value="1"/>
</dbReference>
<feature type="chain" id="PRO_5038991435" evidence="1">
    <location>
        <begin position="19"/>
        <end position="160"/>
    </location>
</feature>
<keyword evidence="1" id="KW-0732">Signal</keyword>
<reference evidence="3" key="1">
    <citation type="submission" date="2017-02" db="EMBL/GenBank/DDBJ databases">
        <authorList>
            <person name="Varghese N."/>
            <person name="Submissions S."/>
        </authorList>
    </citation>
    <scope>NUCLEOTIDE SEQUENCE [LARGE SCALE GENOMIC DNA]</scope>
    <source>
        <strain evidence="3">VKM Ac-2052</strain>
    </source>
</reference>